<accession>A0A9W8I9D3</accession>
<dbReference type="AlphaFoldDB" id="A0A9W8I9D3"/>
<dbReference type="OrthoDB" id="5580899at2759"/>
<comment type="caution">
    <text evidence="2">The sequence shown here is derived from an EMBL/GenBank/DDBJ whole genome shotgun (WGS) entry which is preliminary data.</text>
</comment>
<protein>
    <submittedName>
        <fullName evidence="2">Uncharacterized protein</fullName>
    </submittedName>
</protein>
<dbReference type="Proteomes" id="UP001139887">
    <property type="component" value="Unassembled WGS sequence"/>
</dbReference>
<gene>
    <name evidence="2" type="ORF">IWW36_001610</name>
</gene>
<organism evidence="2 3">
    <name type="scientific">Coemansia brasiliensis</name>
    <dbReference type="NCBI Taxonomy" id="2650707"/>
    <lineage>
        <taxon>Eukaryota</taxon>
        <taxon>Fungi</taxon>
        <taxon>Fungi incertae sedis</taxon>
        <taxon>Zoopagomycota</taxon>
        <taxon>Kickxellomycotina</taxon>
        <taxon>Kickxellomycetes</taxon>
        <taxon>Kickxellales</taxon>
        <taxon>Kickxellaceae</taxon>
        <taxon>Coemansia</taxon>
    </lineage>
</organism>
<keyword evidence="3" id="KW-1185">Reference proteome</keyword>
<name>A0A9W8I9D3_9FUNG</name>
<proteinExistence type="predicted"/>
<reference evidence="2" key="1">
    <citation type="submission" date="2022-07" db="EMBL/GenBank/DDBJ databases">
        <title>Phylogenomic reconstructions and comparative analyses of Kickxellomycotina fungi.</title>
        <authorList>
            <person name="Reynolds N.K."/>
            <person name="Stajich J.E."/>
            <person name="Barry K."/>
            <person name="Grigoriev I.V."/>
            <person name="Crous P."/>
            <person name="Smith M.E."/>
        </authorList>
    </citation>
    <scope>NUCLEOTIDE SEQUENCE</scope>
    <source>
        <strain evidence="2">NRRL 1566</strain>
    </source>
</reference>
<sequence>MASNKFQKETNEQRLDDQVQALQGLLNKLSAKVDIAEKNVQNASSADSAATHNEAISDALKDTILVDNALTTFESRLDMLLGRLDTLIEEAPDSKSKP</sequence>
<keyword evidence="1" id="KW-0175">Coiled coil</keyword>
<evidence type="ECO:0000313" key="2">
    <source>
        <dbReference type="EMBL" id="KAJ2850795.1"/>
    </source>
</evidence>
<feature type="coiled-coil region" evidence="1">
    <location>
        <begin position="12"/>
        <end position="46"/>
    </location>
</feature>
<dbReference type="EMBL" id="JANBUW010000023">
    <property type="protein sequence ID" value="KAJ2850795.1"/>
    <property type="molecule type" value="Genomic_DNA"/>
</dbReference>
<evidence type="ECO:0000313" key="3">
    <source>
        <dbReference type="Proteomes" id="UP001139887"/>
    </source>
</evidence>
<evidence type="ECO:0000256" key="1">
    <source>
        <dbReference type="SAM" id="Coils"/>
    </source>
</evidence>